<dbReference type="CDD" id="cd07781">
    <property type="entry name" value="ASKHA_NBD_FGGY_L-RBK"/>
    <property type="match status" value="1"/>
</dbReference>
<dbReference type="EC" id="2.7.1.16" evidence="7 8"/>
<dbReference type="InterPro" id="IPR018484">
    <property type="entry name" value="FGGY_N"/>
</dbReference>
<dbReference type="InterPro" id="IPR000577">
    <property type="entry name" value="Carb_kinase_FGGY"/>
</dbReference>
<evidence type="ECO:0000256" key="9">
    <source>
        <dbReference type="RuleBase" id="RU003455"/>
    </source>
</evidence>
<keyword evidence="4 7" id="KW-0067">ATP-binding</keyword>
<dbReference type="PIRSF" id="PIRSF000538">
    <property type="entry name" value="GlpK"/>
    <property type="match status" value="1"/>
</dbReference>
<evidence type="ECO:0000256" key="5">
    <source>
        <dbReference type="ARBA" id="ARBA00022935"/>
    </source>
</evidence>
<evidence type="ECO:0000256" key="6">
    <source>
        <dbReference type="ARBA" id="ARBA00023277"/>
    </source>
</evidence>
<dbReference type="InterPro" id="IPR005929">
    <property type="entry name" value="Ribulokinase"/>
</dbReference>
<dbReference type="Pfam" id="PF02782">
    <property type="entry name" value="FGGY_C"/>
    <property type="match status" value="1"/>
</dbReference>
<dbReference type="HAMAP" id="MF_00520">
    <property type="entry name" value="Ribulokinase"/>
    <property type="match status" value="1"/>
</dbReference>
<keyword evidence="2 7" id="KW-0547">Nucleotide-binding</keyword>
<dbReference type="SUPFAM" id="SSF53067">
    <property type="entry name" value="Actin-like ATPase domain"/>
    <property type="match status" value="2"/>
</dbReference>
<dbReference type="Pfam" id="PF00370">
    <property type="entry name" value="FGGY_N"/>
    <property type="match status" value="1"/>
</dbReference>
<comment type="caution">
    <text evidence="12">The sequence shown here is derived from an EMBL/GenBank/DDBJ whole genome shotgun (WGS) entry which is preliminary data.</text>
</comment>
<evidence type="ECO:0000259" key="11">
    <source>
        <dbReference type="Pfam" id="PF02782"/>
    </source>
</evidence>
<dbReference type="NCBIfam" id="TIGR01234">
    <property type="entry name" value="L-ribulokinase"/>
    <property type="match status" value="1"/>
</dbReference>
<keyword evidence="6 7" id="KW-0119">Carbohydrate metabolism</keyword>
<dbReference type="GO" id="GO:0008741">
    <property type="term" value="F:ribulokinase activity"/>
    <property type="evidence" value="ECO:0007669"/>
    <property type="project" value="UniProtKB-EC"/>
</dbReference>
<dbReference type="InterPro" id="IPR018485">
    <property type="entry name" value="FGGY_C"/>
</dbReference>
<dbReference type="RefSeq" id="WP_186856981.1">
    <property type="nucleotide sequence ID" value="NZ_JACOON010000002.1"/>
</dbReference>
<dbReference type="NCBIfam" id="NF003154">
    <property type="entry name" value="PRK04123.1"/>
    <property type="match status" value="1"/>
</dbReference>
<dbReference type="EMBL" id="JACOON010000002">
    <property type="protein sequence ID" value="MBC5647447.1"/>
    <property type="molecule type" value="Genomic_DNA"/>
</dbReference>
<evidence type="ECO:0000256" key="8">
    <source>
        <dbReference type="NCBIfam" id="TIGR01234"/>
    </source>
</evidence>
<keyword evidence="5 7" id="KW-0054">Arabinose catabolism</keyword>
<protein>
    <recommendedName>
        <fullName evidence="7 8">Ribulokinase</fullName>
        <ecNumber evidence="7 8">2.7.1.16</ecNumber>
    </recommendedName>
</protein>
<proteinExistence type="inferred from homology"/>
<dbReference type="Proteomes" id="UP000606889">
    <property type="component" value="Unassembled WGS sequence"/>
</dbReference>
<comment type="similarity">
    <text evidence="7 9">Belongs to the ribulokinase family.</text>
</comment>
<comment type="catalytic activity">
    <reaction evidence="7">
        <text>D-ribulose + ATP = D-ribulose 5-phosphate + ADP + H(+)</text>
        <dbReference type="Rhea" id="RHEA:17601"/>
        <dbReference type="ChEBI" id="CHEBI:15378"/>
        <dbReference type="ChEBI" id="CHEBI:17173"/>
        <dbReference type="ChEBI" id="CHEBI:30616"/>
        <dbReference type="ChEBI" id="CHEBI:58121"/>
        <dbReference type="ChEBI" id="CHEBI:456216"/>
        <dbReference type="EC" id="2.7.1.16"/>
    </reaction>
</comment>
<dbReference type="PANTHER" id="PTHR43435">
    <property type="entry name" value="RIBULOKINASE"/>
    <property type="match status" value="1"/>
</dbReference>
<evidence type="ECO:0000256" key="3">
    <source>
        <dbReference type="ARBA" id="ARBA00022777"/>
    </source>
</evidence>
<keyword evidence="3 7" id="KW-0418">Kinase</keyword>
<feature type="domain" description="Carbohydrate kinase FGGY N-terminal" evidence="10">
    <location>
        <begin position="7"/>
        <end position="278"/>
    </location>
</feature>
<evidence type="ECO:0000256" key="7">
    <source>
        <dbReference type="HAMAP-Rule" id="MF_00520"/>
    </source>
</evidence>
<evidence type="ECO:0000259" key="10">
    <source>
        <dbReference type="Pfam" id="PF00370"/>
    </source>
</evidence>
<evidence type="ECO:0000256" key="1">
    <source>
        <dbReference type="ARBA" id="ARBA00022679"/>
    </source>
</evidence>
<organism evidence="12 13">
    <name type="scientific">Christensenella tenuis</name>
    <dbReference type="NCBI Taxonomy" id="2763033"/>
    <lineage>
        <taxon>Bacteria</taxon>
        <taxon>Bacillati</taxon>
        <taxon>Bacillota</taxon>
        <taxon>Clostridia</taxon>
        <taxon>Christensenellales</taxon>
        <taxon>Christensenellaceae</taxon>
        <taxon>Christensenella</taxon>
    </lineage>
</organism>
<evidence type="ECO:0000256" key="4">
    <source>
        <dbReference type="ARBA" id="ARBA00022840"/>
    </source>
</evidence>
<sequence>MTTETFVIGLDFGTLSARAVMVDTADGEVKAVSIVGYQDAVIEDFLPGTDIRLPENFALQNPQDYSDALESLLKDVLHKSGAAPGQVVGIGVDFTCCTMIPVDENYMPLCYDERYRDNVHSWAKLWKHHGAQKEADYFNSVATLTKQPFLKQCGSKCSSEWMYPKIMEILNRAPEIYDAAYRFMEAADWIVYLLTGNERKNSCEASYKAFWNKHTGYPSREFFRKLHPRMEYVVEEKLGTEVYPIGSRGGELTEKMAQATGLAAGTAVSLGNTDGHIAVPAMGITEPGKLALIMGTSIGLMFIDEKECYVEGIAGVAEDGILPGYYGYDAGLAAAGDIYDWAVSNIVPGYYFRKAEKEDRSVFDILNEKADQVPPGTSGLLALDWWNGNRSVLVNADLSGMIVGLTLSTKIAEIYRTLIEATAFGTRRIIDAFTSAGLEINEIIACGGLSQKSSTVMQIYADVLGMEIKISANAQTIALGAAMYGAVAAGRKNGGYDDIFEAAEKMSQLSEKVYRPNPQHVVIYNKLYEEYKTLHDYFGRGINECMKNLKEIKNNSMEVLL</sequence>
<keyword evidence="1 7" id="KW-0808">Transferase</keyword>
<dbReference type="PANTHER" id="PTHR43435:SF4">
    <property type="entry name" value="FGGY CARBOHYDRATE KINASE DOMAIN-CONTAINING PROTEIN"/>
    <property type="match status" value="1"/>
</dbReference>
<evidence type="ECO:0000256" key="2">
    <source>
        <dbReference type="ARBA" id="ARBA00022741"/>
    </source>
</evidence>
<keyword evidence="13" id="KW-1185">Reference proteome</keyword>
<evidence type="ECO:0000313" key="13">
    <source>
        <dbReference type="Proteomes" id="UP000606889"/>
    </source>
</evidence>
<evidence type="ECO:0000313" key="12">
    <source>
        <dbReference type="EMBL" id="MBC5647447.1"/>
    </source>
</evidence>
<comment type="catalytic activity">
    <reaction evidence="7 9">
        <text>L-ribulose + ATP = L-ribulose 5-phosphate + ADP + H(+)</text>
        <dbReference type="Rhea" id="RHEA:22072"/>
        <dbReference type="ChEBI" id="CHEBI:15378"/>
        <dbReference type="ChEBI" id="CHEBI:16880"/>
        <dbReference type="ChEBI" id="CHEBI:30616"/>
        <dbReference type="ChEBI" id="CHEBI:58226"/>
        <dbReference type="ChEBI" id="CHEBI:456216"/>
        <dbReference type="EC" id="2.7.1.16"/>
    </reaction>
</comment>
<reference evidence="12 13" key="1">
    <citation type="submission" date="2020-08" db="EMBL/GenBank/DDBJ databases">
        <title>Genome public.</title>
        <authorList>
            <person name="Liu C."/>
            <person name="Sun Q."/>
        </authorList>
    </citation>
    <scope>NUCLEOTIDE SEQUENCE [LARGE SCALE GENOMIC DNA]</scope>
    <source>
        <strain evidence="12 13">NSJ-35</strain>
    </source>
</reference>
<dbReference type="InterPro" id="IPR043129">
    <property type="entry name" value="ATPase_NBD"/>
</dbReference>
<feature type="domain" description="Carbohydrate kinase FGGY C-terminal" evidence="11">
    <location>
        <begin position="290"/>
        <end position="489"/>
    </location>
</feature>
<comment type="pathway">
    <text evidence="7 9">Carbohydrate degradation; L-arabinose degradation via L-ribulose; D-xylulose 5-phosphate from L-arabinose (bacterial route): step 2/3.</text>
</comment>
<dbReference type="Gene3D" id="3.30.420.40">
    <property type="match status" value="2"/>
</dbReference>
<accession>A0ABR7ECE3</accession>
<gene>
    <name evidence="7" type="primary">araB</name>
    <name evidence="12" type="ORF">H8S18_03780</name>
</gene>
<name>A0ABR7ECE3_9FIRM</name>